<sequence>MASTKESIMDDPISRSNTPMESTLQKDTPPEDTSPESTSPDHTPPGSASPEGAPHSNADPRADLVLLQPVITCQSPQLNTERSRIVTLNHTDVKNWPESRATKFCNNSLLAQSVYAILDEDVEKWGPGILYYTFSTSDLTWDKALISRLPQVPPSREPDQPRHQLMLRHLLNRATKDAGTKHWAPMDLNIVTDGQNRTVYAGGVTSQWHHKYPDLIDDWECAFRPINRNGQARPLDSTMNEEVCIWLIEHNLGFSTRPGGIPIQHLAEAAVMKKTRLVEALLKYFRTHLSVKKYQRAITLAVHAAGRGWAGPREPKRPMYLQEQLTAAAMITDGHEAVIEMLLDASENPAAQLQQNPGRRDDEGLLARAVRSAPNNALYLAKKQMALGVVDQRARHAAISAAINPDDSEEVRKKHFEFIQIIL</sequence>
<dbReference type="Proteomes" id="UP001444661">
    <property type="component" value="Unassembled WGS sequence"/>
</dbReference>
<evidence type="ECO:0000256" key="1">
    <source>
        <dbReference type="SAM" id="MobiDB-lite"/>
    </source>
</evidence>
<evidence type="ECO:0000313" key="2">
    <source>
        <dbReference type="EMBL" id="KAK8030153.1"/>
    </source>
</evidence>
<feature type="compositionally biased region" description="Polar residues" evidence="1">
    <location>
        <begin position="14"/>
        <end position="26"/>
    </location>
</feature>
<comment type="caution">
    <text evidence="2">The sequence shown here is derived from an EMBL/GenBank/DDBJ whole genome shotgun (WGS) entry which is preliminary data.</text>
</comment>
<name>A0ABR1SEE6_9PEZI</name>
<dbReference type="EMBL" id="JAQQWK010000010">
    <property type="protein sequence ID" value="KAK8030153.1"/>
    <property type="molecule type" value="Genomic_DNA"/>
</dbReference>
<evidence type="ECO:0000313" key="3">
    <source>
        <dbReference type="Proteomes" id="UP001444661"/>
    </source>
</evidence>
<feature type="region of interest" description="Disordered" evidence="1">
    <location>
        <begin position="1"/>
        <end position="59"/>
    </location>
</feature>
<proteinExistence type="predicted"/>
<accession>A0ABR1SEE6</accession>
<gene>
    <name evidence="2" type="ORF">PG993_011444</name>
</gene>
<reference evidence="2 3" key="1">
    <citation type="submission" date="2023-01" db="EMBL/GenBank/DDBJ databases">
        <title>Analysis of 21 Apiospora genomes using comparative genomics revels a genus with tremendous synthesis potential of carbohydrate active enzymes and secondary metabolites.</title>
        <authorList>
            <person name="Sorensen T."/>
        </authorList>
    </citation>
    <scope>NUCLEOTIDE SEQUENCE [LARGE SCALE GENOMIC DNA]</scope>
    <source>
        <strain evidence="2 3">CBS 33761</strain>
    </source>
</reference>
<protein>
    <submittedName>
        <fullName evidence="2">Uncharacterized protein</fullName>
    </submittedName>
</protein>
<keyword evidence="3" id="KW-1185">Reference proteome</keyword>
<organism evidence="2 3">
    <name type="scientific">Apiospora rasikravindrae</name>
    <dbReference type="NCBI Taxonomy" id="990691"/>
    <lineage>
        <taxon>Eukaryota</taxon>
        <taxon>Fungi</taxon>
        <taxon>Dikarya</taxon>
        <taxon>Ascomycota</taxon>
        <taxon>Pezizomycotina</taxon>
        <taxon>Sordariomycetes</taxon>
        <taxon>Xylariomycetidae</taxon>
        <taxon>Amphisphaeriales</taxon>
        <taxon>Apiosporaceae</taxon>
        <taxon>Apiospora</taxon>
    </lineage>
</organism>